<evidence type="ECO:0008006" key="8">
    <source>
        <dbReference type="Google" id="ProtNLM"/>
    </source>
</evidence>
<dbReference type="STRING" id="578462.A0A0L0S0D2"/>
<comment type="similarity">
    <text evidence="1">Belongs to the protein prenyltransferase subunit alpha family.</text>
</comment>
<name>A0A0L0S0D2_ALLM3</name>
<dbReference type="OrthoDB" id="5358702at2759"/>
<dbReference type="SUPFAM" id="SSF48439">
    <property type="entry name" value="Protein prenylyltransferase"/>
    <property type="match status" value="1"/>
</dbReference>
<evidence type="ECO:0000256" key="3">
    <source>
        <dbReference type="ARBA" id="ARBA00022679"/>
    </source>
</evidence>
<dbReference type="InterPro" id="IPR002088">
    <property type="entry name" value="Prenyl_trans_a"/>
</dbReference>
<dbReference type="AlphaFoldDB" id="A0A0L0S0D2"/>
<accession>A0A0L0S0D2</accession>
<dbReference type="GO" id="GO:0005737">
    <property type="term" value="C:cytoplasm"/>
    <property type="evidence" value="ECO:0007669"/>
    <property type="project" value="TreeGrafter"/>
</dbReference>
<dbReference type="VEuPathDB" id="FungiDB:AMAG_01730"/>
<keyword evidence="7" id="KW-1185">Reference proteome</keyword>
<keyword evidence="3" id="KW-0808">Transferase</keyword>
<evidence type="ECO:0000313" key="7">
    <source>
        <dbReference type="Proteomes" id="UP000054350"/>
    </source>
</evidence>
<dbReference type="GO" id="GO:0008318">
    <property type="term" value="F:protein prenyltransferase activity"/>
    <property type="evidence" value="ECO:0007669"/>
    <property type="project" value="InterPro"/>
</dbReference>
<dbReference type="PROSITE" id="PS51147">
    <property type="entry name" value="PFTA"/>
    <property type="match status" value="1"/>
</dbReference>
<reference evidence="7" key="2">
    <citation type="submission" date="2009-11" db="EMBL/GenBank/DDBJ databases">
        <title>The Genome Sequence of Allomyces macrogynus strain ATCC 38327.</title>
        <authorList>
            <consortium name="The Broad Institute Genome Sequencing Platform"/>
            <person name="Russ C."/>
            <person name="Cuomo C."/>
            <person name="Shea T."/>
            <person name="Young S.K."/>
            <person name="Zeng Q."/>
            <person name="Koehrsen M."/>
            <person name="Haas B."/>
            <person name="Borodovsky M."/>
            <person name="Guigo R."/>
            <person name="Alvarado L."/>
            <person name="Berlin A."/>
            <person name="Borenstein D."/>
            <person name="Chen Z."/>
            <person name="Engels R."/>
            <person name="Freedman E."/>
            <person name="Gellesch M."/>
            <person name="Goldberg J."/>
            <person name="Griggs A."/>
            <person name="Gujja S."/>
            <person name="Heiman D."/>
            <person name="Hepburn T."/>
            <person name="Howarth C."/>
            <person name="Jen D."/>
            <person name="Larson L."/>
            <person name="Lewis B."/>
            <person name="Mehta T."/>
            <person name="Park D."/>
            <person name="Pearson M."/>
            <person name="Roberts A."/>
            <person name="Saif S."/>
            <person name="Shenoy N."/>
            <person name="Sisk P."/>
            <person name="Stolte C."/>
            <person name="Sykes S."/>
            <person name="Walk T."/>
            <person name="White J."/>
            <person name="Yandava C."/>
            <person name="Burger G."/>
            <person name="Gray M.W."/>
            <person name="Holland P.W.H."/>
            <person name="King N."/>
            <person name="Lang F.B.F."/>
            <person name="Roger A.J."/>
            <person name="Ruiz-Trillo I."/>
            <person name="Lander E."/>
            <person name="Nusbaum C."/>
        </authorList>
    </citation>
    <scope>NUCLEOTIDE SEQUENCE [LARGE SCALE GENOMIC DNA]</scope>
    <source>
        <strain evidence="7">ATCC 38327</strain>
    </source>
</reference>
<protein>
    <recommendedName>
        <fullName evidence="8">Protein prenyltransferase alpha subunit repeat-containing protein 1</fullName>
    </recommendedName>
</protein>
<dbReference type="EMBL" id="GG745329">
    <property type="protein sequence ID" value="KNE55860.1"/>
    <property type="molecule type" value="Genomic_DNA"/>
</dbReference>
<dbReference type="Proteomes" id="UP000054350">
    <property type="component" value="Unassembled WGS sequence"/>
</dbReference>
<dbReference type="Pfam" id="PF01239">
    <property type="entry name" value="PPTA"/>
    <property type="match status" value="1"/>
</dbReference>
<feature type="compositionally biased region" description="Polar residues" evidence="5">
    <location>
        <begin position="121"/>
        <end position="131"/>
    </location>
</feature>
<keyword evidence="4" id="KW-0677">Repeat</keyword>
<dbReference type="Gene3D" id="1.25.40.120">
    <property type="entry name" value="Protein prenylyltransferase"/>
    <property type="match status" value="1"/>
</dbReference>
<feature type="region of interest" description="Disordered" evidence="5">
    <location>
        <begin position="106"/>
        <end position="131"/>
    </location>
</feature>
<evidence type="ECO:0000256" key="5">
    <source>
        <dbReference type="SAM" id="MobiDB-lite"/>
    </source>
</evidence>
<sequence length="362" mass="40364">MRVHFSSSTPREHIFISAGSNTMASNNSPDPHAATACSPSSAAPASPASPDQELRAAFVGRVLVATLERILLHVKDEGLTIQEIALVPPLKATPALLHKIVRHHCHREHRTTHPDHDDQNDASASSPSNRTYRWEHDEHGKWYLGLPLWTVAFVVPVLAQRVLQVRDWIKKSRDDAQDLQQDAAEVASALCSTRLMLLYCPSHAMVLNLRKYLLEFLHRAASSPAAAGPVQAELELTRLLLTKEPSNGAVWYHRYWLSSVLAPPTTIADVESLLHREHAVIVATTVRKPRNYFAWAHRARVLHWLVSGLYRDHALATERKLVDEVVADPKHCNDQTVLQYRAHLVHLAGQSDASVVLNGNAF</sequence>
<dbReference type="eggNOG" id="ENOG502TAGX">
    <property type="taxonomic scope" value="Eukaryota"/>
</dbReference>
<evidence type="ECO:0000313" key="6">
    <source>
        <dbReference type="EMBL" id="KNE55860.1"/>
    </source>
</evidence>
<evidence type="ECO:0000256" key="4">
    <source>
        <dbReference type="ARBA" id="ARBA00022737"/>
    </source>
</evidence>
<feature type="compositionally biased region" description="Polar residues" evidence="5">
    <location>
        <begin position="20"/>
        <end position="29"/>
    </location>
</feature>
<gene>
    <name evidence="6" type="ORF">AMAG_01730</name>
</gene>
<feature type="region of interest" description="Disordered" evidence="5">
    <location>
        <begin position="20"/>
        <end position="49"/>
    </location>
</feature>
<organism evidence="6 7">
    <name type="scientific">Allomyces macrogynus (strain ATCC 38327)</name>
    <name type="common">Allomyces javanicus var. macrogynus</name>
    <dbReference type="NCBI Taxonomy" id="578462"/>
    <lineage>
        <taxon>Eukaryota</taxon>
        <taxon>Fungi</taxon>
        <taxon>Fungi incertae sedis</taxon>
        <taxon>Blastocladiomycota</taxon>
        <taxon>Blastocladiomycetes</taxon>
        <taxon>Blastocladiales</taxon>
        <taxon>Blastocladiaceae</taxon>
        <taxon>Allomyces</taxon>
    </lineage>
</organism>
<proteinExistence type="inferred from homology"/>
<dbReference type="PANTHER" id="PTHR11129">
    <property type="entry name" value="PROTEIN FARNESYLTRANSFERASE ALPHA SUBUNIT/RAB GERANYLGERANYL TRANSFERASE ALPHA SUBUNIT"/>
    <property type="match status" value="1"/>
</dbReference>
<evidence type="ECO:0000256" key="2">
    <source>
        <dbReference type="ARBA" id="ARBA00022602"/>
    </source>
</evidence>
<feature type="compositionally biased region" description="Low complexity" evidence="5">
    <location>
        <begin position="31"/>
        <end position="49"/>
    </location>
</feature>
<reference evidence="6 7" key="1">
    <citation type="submission" date="2009-11" db="EMBL/GenBank/DDBJ databases">
        <title>Annotation of Allomyces macrogynus ATCC 38327.</title>
        <authorList>
            <consortium name="The Broad Institute Genome Sequencing Platform"/>
            <person name="Russ C."/>
            <person name="Cuomo C."/>
            <person name="Burger G."/>
            <person name="Gray M.W."/>
            <person name="Holland P.W.H."/>
            <person name="King N."/>
            <person name="Lang F.B.F."/>
            <person name="Roger A.J."/>
            <person name="Ruiz-Trillo I."/>
            <person name="Young S.K."/>
            <person name="Zeng Q."/>
            <person name="Gargeya S."/>
            <person name="Fitzgerald M."/>
            <person name="Haas B."/>
            <person name="Abouelleil A."/>
            <person name="Alvarado L."/>
            <person name="Arachchi H.M."/>
            <person name="Berlin A."/>
            <person name="Chapman S.B."/>
            <person name="Gearin G."/>
            <person name="Goldberg J."/>
            <person name="Griggs A."/>
            <person name="Gujja S."/>
            <person name="Hansen M."/>
            <person name="Heiman D."/>
            <person name="Howarth C."/>
            <person name="Larimer J."/>
            <person name="Lui A."/>
            <person name="MacDonald P.J.P."/>
            <person name="McCowen C."/>
            <person name="Montmayeur A."/>
            <person name="Murphy C."/>
            <person name="Neiman D."/>
            <person name="Pearson M."/>
            <person name="Priest M."/>
            <person name="Roberts A."/>
            <person name="Saif S."/>
            <person name="Shea T."/>
            <person name="Sisk P."/>
            <person name="Stolte C."/>
            <person name="Sykes S."/>
            <person name="Wortman J."/>
            <person name="Nusbaum C."/>
            <person name="Birren B."/>
        </authorList>
    </citation>
    <scope>NUCLEOTIDE SEQUENCE [LARGE SCALE GENOMIC DNA]</scope>
    <source>
        <strain evidence="6 7">ATCC 38327</strain>
    </source>
</reference>
<keyword evidence="2" id="KW-0637">Prenyltransferase</keyword>
<evidence type="ECO:0000256" key="1">
    <source>
        <dbReference type="ARBA" id="ARBA00006734"/>
    </source>
</evidence>